<dbReference type="PANTHER" id="PTHR30514:SF18">
    <property type="entry name" value="RPIR-FAMILY TRANSCRIPTIONAL REGULATOR"/>
    <property type="match status" value="1"/>
</dbReference>
<dbReference type="GO" id="GO:0003677">
    <property type="term" value="F:DNA binding"/>
    <property type="evidence" value="ECO:0007669"/>
    <property type="project" value="UniProtKB-KW"/>
</dbReference>
<keyword evidence="2" id="KW-0238">DNA-binding</keyword>
<dbReference type="SUPFAM" id="SSF53697">
    <property type="entry name" value="SIS domain"/>
    <property type="match status" value="1"/>
</dbReference>
<dbReference type="RefSeq" id="WP_126863218.1">
    <property type="nucleotide sequence ID" value="NZ_JAUSTX010000021.1"/>
</dbReference>
<dbReference type="Gene3D" id="3.40.50.10490">
    <property type="entry name" value="Glucose-6-phosphate isomerase like protein, domain 1"/>
    <property type="match status" value="1"/>
</dbReference>
<feature type="domain" description="HTH rpiR-type" evidence="4">
    <location>
        <begin position="2"/>
        <end position="78"/>
    </location>
</feature>
<evidence type="ECO:0000256" key="3">
    <source>
        <dbReference type="ARBA" id="ARBA00023163"/>
    </source>
</evidence>
<dbReference type="Proteomes" id="UP000267430">
    <property type="component" value="Unassembled WGS sequence"/>
</dbReference>
<evidence type="ECO:0000313" key="7">
    <source>
        <dbReference type="Proteomes" id="UP000267430"/>
    </source>
</evidence>
<dbReference type="PROSITE" id="PS51464">
    <property type="entry name" value="SIS"/>
    <property type="match status" value="1"/>
</dbReference>
<dbReference type="InterPro" id="IPR001347">
    <property type="entry name" value="SIS_dom"/>
</dbReference>
<evidence type="ECO:0000256" key="2">
    <source>
        <dbReference type="ARBA" id="ARBA00023125"/>
    </source>
</evidence>
<sequence>MEPINDLIRKNFSTLTNRQKLVASYILNYPHQIAFQTAKELGELTETSETTVIRFCYKIGYTGFSHLQKEIQASLLENRQTDPLEKFRVSKGVQSQNNDLIKYIKEQDIAFIERTMDSLSPDLYEEIISAILLSKKTCVVGSRSSYAPASWLAYSLNMIKGNTHLYRGELDDAISLISEINKKCLIIVIAFSFPRYAQDTITFVKNAKKKGVKILAITDNELSPIGLLADLLVKVYTPSPTGIKGMPMVFSLLNLIVSGVTSSKSDEVEKRLKDYEETSEQFFSVFKNDTQKN</sequence>
<feature type="domain" description="SIS" evidence="5">
    <location>
        <begin position="127"/>
        <end position="266"/>
    </location>
</feature>
<dbReference type="InterPro" id="IPR009057">
    <property type="entry name" value="Homeodomain-like_sf"/>
</dbReference>
<evidence type="ECO:0000259" key="4">
    <source>
        <dbReference type="PROSITE" id="PS51071"/>
    </source>
</evidence>
<name>A0A3S1BBZ1_9BACI</name>
<evidence type="ECO:0000259" key="5">
    <source>
        <dbReference type="PROSITE" id="PS51464"/>
    </source>
</evidence>
<evidence type="ECO:0000256" key="1">
    <source>
        <dbReference type="ARBA" id="ARBA00023015"/>
    </source>
</evidence>
<dbReference type="SUPFAM" id="SSF46689">
    <property type="entry name" value="Homeodomain-like"/>
    <property type="match status" value="1"/>
</dbReference>
<dbReference type="PROSITE" id="PS51071">
    <property type="entry name" value="HTH_RPIR"/>
    <property type="match status" value="1"/>
</dbReference>
<gene>
    <name evidence="6" type="ORF">ELQ35_02185</name>
</gene>
<dbReference type="Pfam" id="PF01380">
    <property type="entry name" value="SIS"/>
    <property type="match status" value="1"/>
</dbReference>
<evidence type="ECO:0000313" key="6">
    <source>
        <dbReference type="EMBL" id="RUQ32458.1"/>
    </source>
</evidence>
<dbReference type="EMBL" id="RYZZ01000002">
    <property type="protein sequence ID" value="RUQ32458.1"/>
    <property type="molecule type" value="Genomic_DNA"/>
</dbReference>
<dbReference type="AlphaFoldDB" id="A0A3S1BBZ1"/>
<dbReference type="GO" id="GO:0097367">
    <property type="term" value="F:carbohydrate derivative binding"/>
    <property type="evidence" value="ECO:0007669"/>
    <property type="project" value="InterPro"/>
</dbReference>
<keyword evidence="3" id="KW-0804">Transcription</keyword>
<dbReference type="InterPro" id="IPR036388">
    <property type="entry name" value="WH-like_DNA-bd_sf"/>
</dbReference>
<accession>A0A3S1BBZ1</accession>
<proteinExistence type="predicted"/>
<dbReference type="OrthoDB" id="2930at2"/>
<dbReference type="Gene3D" id="1.10.10.10">
    <property type="entry name" value="Winged helix-like DNA-binding domain superfamily/Winged helix DNA-binding domain"/>
    <property type="match status" value="1"/>
</dbReference>
<dbReference type="GO" id="GO:1901135">
    <property type="term" value="P:carbohydrate derivative metabolic process"/>
    <property type="evidence" value="ECO:0007669"/>
    <property type="project" value="InterPro"/>
</dbReference>
<dbReference type="InterPro" id="IPR000281">
    <property type="entry name" value="HTH_RpiR"/>
</dbReference>
<comment type="caution">
    <text evidence="6">The sequence shown here is derived from an EMBL/GenBank/DDBJ whole genome shotgun (WGS) entry which is preliminary data.</text>
</comment>
<dbReference type="Pfam" id="PF01418">
    <property type="entry name" value="HTH_6"/>
    <property type="match status" value="1"/>
</dbReference>
<reference evidence="6 7" key="1">
    <citation type="submission" date="2018-12" db="EMBL/GenBank/DDBJ databases">
        <title>Bacillus chawlae sp. nov., Bacillus glennii sp. nov., and Bacillus saganii sp. nov. Isolated from the Vehicle Assembly Building at Kennedy Space Center where the Viking Spacecraft were Assembled.</title>
        <authorList>
            <person name="Seuylemezian A."/>
            <person name="Vaishampayan P."/>
        </authorList>
    </citation>
    <scope>NUCLEOTIDE SEQUENCE [LARGE SCALE GENOMIC DNA]</scope>
    <source>
        <strain evidence="6 7">L5</strain>
    </source>
</reference>
<keyword evidence="7" id="KW-1185">Reference proteome</keyword>
<dbReference type="InterPro" id="IPR035472">
    <property type="entry name" value="RpiR-like_SIS"/>
</dbReference>
<protein>
    <submittedName>
        <fullName evidence="6">MurR/RpiR family transcriptional regulator</fullName>
    </submittedName>
</protein>
<keyword evidence="1" id="KW-0805">Transcription regulation</keyword>
<dbReference type="CDD" id="cd05013">
    <property type="entry name" value="SIS_RpiR"/>
    <property type="match status" value="1"/>
</dbReference>
<dbReference type="GO" id="GO:0003700">
    <property type="term" value="F:DNA-binding transcription factor activity"/>
    <property type="evidence" value="ECO:0007669"/>
    <property type="project" value="InterPro"/>
</dbReference>
<dbReference type="InterPro" id="IPR047640">
    <property type="entry name" value="RpiR-like"/>
</dbReference>
<dbReference type="InterPro" id="IPR046348">
    <property type="entry name" value="SIS_dom_sf"/>
</dbReference>
<organism evidence="6 7">
    <name type="scientific">Peribacillus cavernae</name>
    <dbReference type="NCBI Taxonomy" id="1674310"/>
    <lineage>
        <taxon>Bacteria</taxon>
        <taxon>Bacillati</taxon>
        <taxon>Bacillota</taxon>
        <taxon>Bacilli</taxon>
        <taxon>Bacillales</taxon>
        <taxon>Bacillaceae</taxon>
        <taxon>Peribacillus</taxon>
    </lineage>
</organism>
<dbReference type="PANTHER" id="PTHR30514">
    <property type="entry name" value="GLUCOKINASE"/>
    <property type="match status" value="1"/>
</dbReference>